<keyword evidence="2" id="KW-1185">Reference proteome</keyword>
<dbReference type="AlphaFoldDB" id="A0A255Z9F7"/>
<evidence type="ECO:0000313" key="1">
    <source>
        <dbReference type="EMBL" id="OYQ38193.1"/>
    </source>
</evidence>
<protein>
    <submittedName>
        <fullName evidence="1">Uncharacterized protein</fullName>
    </submittedName>
</protein>
<dbReference type="RefSeq" id="WP_094413625.1">
    <property type="nucleotide sequence ID" value="NZ_NOXV01000229.1"/>
</dbReference>
<organism evidence="1 2">
    <name type="scientific">Flavobacterium cyanobacteriorum</name>
    <dbReference type="NCBI Taxonomy" id="2022802"/>
    <lineage>
        <taxon>Bacteria</taxon>
        <taxon>Pseudomonadati</taxon>
        <taxon>Bacteroidota</taxon>
        <taxon>Flavobacteriia</taxon>
        <taxon>Flavobacteriales</taxon>
        <taxon>Flavobacteriaceae</taxon>
        <taxon>Flavobacterium</taxon>
    </lineage>
</organism>
<dbReference type="OrthoDB" id="1423116at2"/>
<dbReference type="PROSITE" id="PS51257">
    <property type="entry name" value="PROKAR_LIPOPROTEIN"/>
    <property type="match status" value="1"/>
</dbReference>
<evidence type="ECO:0000313" key="2">
    <source>
        <dbReference type="Proteomes" id="UP000216605"/>
    </source>
</evidence>
<accession>A0A255Z9F7</accession>
<reference evidence="1 2" key="1">
    <citation type="submission" date="2017-07" db="EMBL/GenBank/DDBJ databases">
        <title>Flavobacterium cyanobacteriorum sp. nov., isolated from cyanobacterial aggregates in a eutrophic lake.</title>
        <authorList>
            <person name="Cai H."/>
        </authorList>
    </citation>
    <scope>NUCLEOTIDE SEQUENCE [LARGE SCALE GENOMIC DNA]</scope>
    <source>
        <strain evidence="1 2">TH021</strain>
    </source>
</reference>
<sequence length="67" mass="7178">MKKILKHTRTATLCLVAVVSFSCSEEDPIASSVTNYPVIEIMGDDVIIVEKGQPFNDPGAIATIDGK</sequence>
<comment type="caution">
    <text evidence="1">The sequence shown here is derived from an EMBL/GenBank/DDBJ whole genome shotgun (WGS) entry which is preliminary data.</text>
</comment>
<proteinExistence type="predicted"/>
<name>A0A255Z9F7_9FLAO</name>
<gene>
    <name evidence="1" type="ORF">CHU92_06060</name>
</gene>
<dbReference type="Proteomes" id="UP000216605">
    <property type="component" value="Unassembled WGS sequence"/>
</dbReference>
<dbReference type="EMBL" id="NOXV01000229">
    <property type="protein sequence ID" value="OYQ38193.1"/>
    <property type="molecule type" value="Genomic_DNA"/>
</dbReference>